<keyword evidence="3" id="KW-0238">DNA-binding</keyword>
<evidence type="ECO:0000256" key="2">
    <source>
        <dbReference type="ARBA" id="ARBA00023015"/>
    </source>
</evidence>
<comment type="caution">
    <text evidence="6">The sequence shown here is derived from an EMBL/GenBank/DDBJ whole genome shotgun (WGS) entry which is preliminary data.</text>
</comment>
<reference evidence="6 7" key="1">
    <citation type="submission" date="2018-03" db="EMBL/GenBank/DDBJ databases">
        <title>Genomic Encyclopedia of Archaeal and Bacterial Type Strains, Phase II (KMG-II): from individual species to whole genera.</title>
        <authorList>
            <person name="Goeker M."/>
        </authorList>
    </citation>
    <scope>NUCLEOTIDE SEQUENCE [LARGE SCALE GENOMIC DNA]</scope>
    <source>
        <strain evidence="6 7">DSM 29318</strain>
    </source>
</reference>
<evidence type="ECO:0000313" key="7">
    <source>
        <dbReference type="Proteomes" id="UP000238801"/>
    </source>
</evidence>
<dbReference type="GO" id="GO:0005829">
    <property type="term" value="C:cytosol"/>
    <property type="evidence" value="ECO:0007669"/>
    <property type="project" value="TreeGrafter"/>
</dbReference>
<dbReference type="PANTHER" id="PTHR46797">
    <property type="entry name" value="HTH-TYPE TRANSCRIPTIONAL REGULATOR"/>
    <property type="match status" value="1"/>
</dbReference>
<dbReference type="InterPro" id="IPR018653">
    <property type="entry name" value="ScfR_C"/>
</dbReference>
<dbReference type="OrthoDB" id="1123084at2"/>
<dbReference type="GO" id="GO:0003700">
    <property type="term" value="F:DNA-binding transcription factor activity"/>
    <property type="evidence" value="ECO:0007669"/>
    <property type="project" value="TreeGrafter"/>
</dbReference>
<dbReference type="Pfam" id="PF13560">
    <property type="entry name" value="HTH_31"/>
    <property type="match status" value="1"/>
</dbReference>
<evidence type="ECO:0000256" key="4">
    <source>
        <dbReference type="ARBA" id="ARBA00023163"/>
    </source>
</evidence>
<dbReference type="InterPro" id="IPR026281">
    <property type="entry name" value="HTH_RamB"/>
</dbReference>
<protein>
    <submittedName>
        <fullName evidence="6">Xre family transcriptional regulator</fullName>
    </submittedName>
</protein>
<comment type="similarity">
    <text evidence="1">Belongs to the short-chain fatty acyl-CoA assimilation regulator (ScfR) family.</text>
</comment>
<dbReference type="EMBL" id="PVTT01000002">
    <property type="protein sequence ID" value="PRY93784.1"/>
    <property type="molecule type" value="Genomic_DNA"/>
</dbReference>
<gene>
    <name evidence="6" type="ORF">BCF33_2669</name>
</gene>
<dbReference type="PROSITE" id="PS50943">
    <property type="entry name" value="HTH_CROC1"/>
    <property type="match status" value="1"/>
</dbReference>
<accession>A0A2T0X4J5</accession>
<proteinExistence type="inferred from homology"/>
<evidence type="ECO:0000256" key="1">
    <source>
        <dbReference type="ARBA" id="ARBA00007227"/>
    </source>
</evidence>
<evidence type="ECO:0000313" key="6">
    <source>
        <dbReference type="EMBL" id="PRY93784.1"/>
    </source>
</evidence>
<name>A0A2T0X4J5_9RHOB</name>
<dbReference type="SMART" id="SM00530">
    <property type="entry name" value="HTH_XRE"/>
    <property type="match status" value="1"/>
</dbReference>
<dbReference type="InterPro" id="IPR001387">
    <property type="entry name" value="Cro/C1-type_HTH"/>
</dbReference>
<dbReference type="InterPro" id="IPR010359">
    <property type="entry name" value="IrrE_HExxH"/>
</dbReference>
<evidence type="ECO:0000256" key="3">
    <source>
        <dbReference type="ARBA" id="ARBA00023125"/>
    </source>
</evidence>
<dbReference type="Pfam" id="PF09856">
    <property type="entry name" value="ScfRs"/>
    <property type="match status" value="1"/>
</dbReference>
<dbReference type="PANTHER" id="PTHR46797:SF23">
    <property type="entry name" value="HTH-TYPE TRANSCRIPTIONAL REGULATOR SUTR"/>
    <property type="match status" value="1"/>
</dbReference>
<feature type="domain" description="HTH cro/C1-type" evidence="5">
    <location>
        <begin position="16"/>
        <end position="70"/>
    </location>
</feature>
<dbReference type="GO" id="GO:0003677">
    <property type="term" value="F:DNA binding"/>
    <property type="evidence" value="ECO:0007669"/>
    <property type="project" value="UniProtKB-KW"/>
</dbReference>
<dbReference type="InterPro" id="IPR050807">
    <property type="entry name" value="TransReg_Diox_bact_type"/>
</dbReference>
<dbReference type="RefSeq" id="WP_106161378.1">
    <property type="nucleotide sequence ID" value="NZ_PVTT01000002.1"/>
</dbReference>
<keyword evidence="2" id="KW-0805">Transcription regulation</keyword>
<dbReference type="AlphaFoldDB" id="A0A2T0X4J5"/>
<keyword evidence="4" id="KW-0804">Transcription</keyword>
<sequence length="496" mass="54288">MSDGAARQKLFLGRRIRRLRRDLGLTQAVMAGELGISASYLALIEQDQRPVTAQVVLRLAETYDVDLRTLSPAVDPERAAALGEVAADPLLASTGLGAIDLHELDRNQPEVASAMIRLHEGYRAAREDAKALASTASEGADYIGAPGNVMVEETRAALQRNDNFYPGLEDFAADLLARPGIRADLPQALTTSLVDHLSDRHGIEVQIMPYDVMRGYLRRYDRHRKRLMLSELLAPSGRTFQIALQVGLLEARALLDALVEEARLSSRGSRDIYALTLANYAAGALMMPYDRFHEAAVRLRYDVEVLASRFGASFEQVAHRLTTLRRPGARGVPFFLIRVDRAGNISKRFGGGVFPFARSGGTCPRWRLYEAFRSPRRVVVDLAALPDGETFLTVARTVDRPAAGALMPAQDLVVGLGTEARHAPRIVYGDGIAPPARAPGKGAKDGPHGVEPTPIGITCRLCTREDCNWRAFPPLDGALSVQASERRITPFRLHHP</sequence>
<dbReference type="SUPFAM" id="SSF47413">
    <property type="entry name" value="lambda repressor-like DNA-binding domains"/>
    <property type="match status" value="1"/>
</dbReference>
<dbReference type="Pfam" id="PF06114">
    <property type="entry name" value="Peptidase_M78"/>
    <property type="match status" value="1"/>
</dbReference>
<dbReference type="PIRSF" id="PIRSF019251">
    <property type="entry name" value="Rv0465c"/>
    <property type="match status" value="1"/>
</dbReference>
<dbReference type="Gene3D" id="1.10.260.40">
    <property type="entry name" value="lambda repressor-like DNA-binding domains"/>
    <property type="match status" value="1"/>
</dbReference>
<dbReference type="Proteomes" id="UP000238801">
    <property type="component" value="Unassembled WGS sequence"/>
</dbReference>
<organism evidence="6 7">
    <name type="scientific">Hasllibacter halocynthiae</name>
    <dbReference type="NCBI Taxonomy" id="595589"/>
    <lineage>
        <taxon>Bacteria</taxon>
        <taxon>Pseudomonadati</taxon>
        <taxon>Pseudomonadota</taxon>
        <taxon>Alphaproteobacteria</taxon>
        <taxon>Rhodobacterales</taxon>
        <taxon>Roseobacteraceae</taxon>
        <taxon>Hasllibacter</taxon>
    </lineage>
</organism>
<keyword evidence="7" id="KW-1185">Reference proteome</keyword>
<dbReference type="InterPro" id="IPR010982">
    <property type="entry name" value="Lambda_DNA-bd_dom_sf"/>
</dbReference>
<evidence type="ECO:0000259" key="5">
    <source>
        <dbReference type="PROSITE" id="PS50943"/>
    </source>
</evidence>
<dbReference type="CDD" id="cd00093">
    <property type="entry name" value="HTH_XRE"/>
    <property type="match status" value="1"/>
</dbReference>